<dbReference type="GO" id="GO:0071013">
    <property type="term" value="C:catalytic step 2 spliceosome"/>
    <property type="evidence" value="ECO:0007669"/>
    <property type="project" value="TreeGrafter"/>
</dbReference>
<evidence type="ECO:0000256" key="1">
    <source>
        <dbReference type="ARBA" id="ARBA00004123"/>
    </source>
</evidence>
<keyword evidence="3" id="KW-0539">Nucleus</keyword>
<dbReference type="SMART" id="SM00386">
    <property type="entry name" value="HAT"/>
    <property type="match status" value="3"/>
</dbReference>
<feature type="region of interest" description="Disordered" evidence="4">
    <location>
        <begin position="64"/>
        <end position="135"/>
    </location>
</feature>
<protein>
    <recommendedName>
        <fullName evidence="7">Protein NRDE2 homolog</fullName>
    </recommendedName>
</protein>
<feature type="region of interest" description="Disordered" evidence="4">
    <location>
        <begin position="1"/>
        <end position="37"/>
    </location>
</feature>
<dbReference type="InterPro" id="IPR003107">
    <property type="entry name" value="HAT"/>
</dbReference>
<feature type="compositionally biased region" description="Basic residues" evidence="4">
    <location>
        <begin position="107"/>
        <end position="117"/>
    </location>
</feature>
<evidence type="ECO:0000313" key="5">
    <source>
        <dbReference type="EMBL" id="KAK4394904.1"/>
    </source>
</evidence>
<dbReference type="GO" id="GO:1902369">
    <property type="term" value="P:negative regulation of RNA catabolic process"/>
    <property type="evidence" value="ECO:0007669"/>
    <property type="project" value="TreeGrafter"/>
</dbReference>
<dbReference type="InterPro" id="IPR013633">
    <property type="entry name" value="NRDE-2"/>
</dbReference>
<reference evidence="5" key="2">
    <citation type="journal article" date="2024" name="Plant">
        <title>Genomic evolution and insights into agronomic trait innovations of Sesamum species.</title>
        <authorList>
            <person name="Miao H."/>
            <person name="Wang L."/>
            <person name="Qu L."/>
            <person name="Liu H."/>
            <person name="Sun Y."/>
            <person name="Le M."/>
            <person name="Wang Q."/>
            <person name="Wei S."/>
            <person name="Zheng Y."/>
            <person name="Lin W."/>
            <person name="Duan Y."/>
            <person name="Cao H."/>
            <person name="Xiong S."/>
            <person name="Wang X."/>
            <person name="Wei L."/>
            <person name="Li C."/>
            <person name="Ma Q."/>
            <person name="Ju M."/>
            <person name="Zhao R."/>
            <person name="Li G."/>
            <person name="Mu C."/>
            <person name="Tian Q."/>
            <person name="Mei H."/>
            <person name="Zhang T."/>
            <person name="Gao T."/>
            <person name="Zhang H."/>
        </authorList>
    </citation>
    <scope>NUCLEOTIDE SEQUENCE</scope>
    <source>
        <strain evidence="5">K16</strain>
    </source>
</reference>
<dbReference type="GO" id="GO:0031048">
    <property type="term" value="P:regulatory ncRNA-mediated heterochromatin formation"/>
    <property type="evidence" value="ECO:0007669"/>
    <property type="project" value="TreeGrafter"/>
</dbReference>
<reference evidence="5" key="1">
    <citation type="submission" date="2020-06" db="EMBL/GenBank/DDBJ databases">
        <authorList>
            <person name="Li T."/>
            <person name="Hu X."/>
            <person name="Zhang T."/>
            <person name="Song X."/>
            <person name="Zhang H."/>
            <person name="Dai N."/>
            <person name="Sheng W."/>
            <person name="Hou X."/>
            <person name="Wei L."/>
        </authorList>
    </citation>
    <scope>NUCLEOTIDE SEQUENCE</scope>
    <source>
        <strain evidence="5">K16</strain>
        <tissue evidence="5">Leaf</tissue>
    </source>
</reference>
<dbReference type="SUPFAM" id="SSF48452">
    <property type="entry name" value="TPR-like"/>
    <property type="match status" value="1"/>
</dbReference>
<evidence type="ECO:0008006" key="7">
    <source>
        <dbReference type="Google" id="ProtNLM"/>
    </source>
</evidence>
<dbReference type="EMBL" id="JACGWL010000009">
    <property type="protein sequence ID" value="KAK4394904.1"/>
    <property type="molecule type" value="Genomic_DNA"/>
</dbReference>
<proteinExistence type="inferred from homology"/>
<organism evidence="5 6">
    <name type="scientific">Sesamum angolense</name>
    <dbReference type="NCBI Taxonomy" id="2727404"/>
    <lineage>
        <taxon>Eukaryota</taxon>
        <taxon>Viridiplantae</taxon>
        <taxon>Streptophyta</taxon>
        <taxon>Embryophyta</taxon>
        <taxon>Tracheophyta</taxon>
        <taxon>Spermatophyta</taxon>
        <taxon>Magnoliopsida</taxon>
        <taxon>eudicotyledons</taxon>
        <taxon>Gunneridae</taxon>
        <taxon>Pentapetalae</taxon>
        <taxon>asterids</taxon>
        <taxon>lamiids</taxon>
        <taxon>Lamiales</taxon>
        <taxon>Pedaliaceae</taxon>
        <taxon>Sesamum</taxon>
    </lineage>
</organism>
<keyword evidence="6" id="KW-1185">Reference proteome</keyword>
<evidence type="ECO:0000256" key="3">
    <source>
        <dbReference type="ARBA" id="ARBA00023242"/>
    </source>
</evidence>
<feature type="compositionally biased region" description="Acidic residues" evidence="4">
    <location>
        <begin position="64"/>
        <end position="75"/>
    </location>
</feature>
<dbReference type="PANTHER" id="PTHR13471">
    <property type="entry name" value="TETRATRICOPEPTIDE-LIKE HELICAL"/>
    <property type="match status" value="1"/>
</dbReference>
<dbReference type="PANTHER" id="PTHR13471:SF0">
    <property type="entry name" value="NUCLEAR EXOSOME REGULATOR NRDE2"/>
    <property type="match status" value="1"/>
</dbReference>
<name>A0AAE1WKN8_9LAMI</name>
<sequence length="1285" mass="146727">MEEEEQPTETTSLFPAYVQHPPPQLLPSDPNKGASAASQWLQNTSFTTDLSVINDAVSKYDLALEEGQEEEEADKVEEVNTEKRPPQYEMVPSSPSEATASSDEEHRKRKKKKKRRKREESTGSRPLYKYAATLSSSRNSGVQKWASSSTSNDKDYYFDSRGDRDNLAFGCIYRMDVARYKLYNSKKVSGNNYFLRPKKIGLEGDSDIDALDKNLRSGGRYWSAKFAAIERHKNLKRVRVLAPSKPGRSSLADFIPLLAETSDSGLVSSVSVVEESWEDEVLRKTKEFNKMTRERPQDESLWLAFAEFQDKVASMQPHKGARLQTLEKKISILEKAAELNPESEDLLLSLMNAYRSRDSTDILIRRWEKILMSNSGSYKLWREFLWVVQGEFSRFKVSDMRKMYANAIQALTGACIKQHRQVHPSGNATSVDPAIIQLELGLVDVFIGLCRLEWQAGYQELATALFQAEIEYSMFSPFGLSEQSKRRLFEHFWGSNGARIGEDGALGWSTWLEKEEEQRQRLASEEASNVVEEGGWTGWFEPLSKTQETEMPENTTEKDLVAEESDVEDTKDVEQKDDVESLLKALGIDAAAEADIKVKDTKTWTKWSKAEMSRDLDQWMPLRPDSGLLSYPHCLYLLSVEYQFPTILHHVPFSDVTQRLTPAIKLTNSKLCKQFLLQGMVLLHRISAKTHPPSQFDIFACSPTFCRIKEGQRTLTSFNLSGVLKILKLHWFTSCGRVSHDAATADAEDDEQLLSIILYEDVSDYLFSLNSEEARMSLVSQFIDFYEGRIAQWTCTNSSSWVEKTLSLESLPYSLLEDLRKMHDVVNGKLTNPISISLELLLNCLDDSNMRSNMMKFLRNAILLCLKAFPKNYILEEAALVAEELSNTRMNSVSCSVTPCRALAKTLLKNNRQDVSLALKEDPGNLLKLPKDLLLCGVYAQREAFFGNIDHSRKVFDMALSSIEGLPLDVRPNASLLYFWYAEVELANNPSENSDSLLRAMHILCCLGSGARYTPFKGQPSSLQQLRARQGFKDRIKMLSTTWARGIIDDHSAALICSAALFEELTSGWASALEILEHSFTMVLPERRRHSRHLEFLFNYYVRMLCKNRVELKSSKIWEAIVKGLQIYPFNPCLHNALVEVSHLYSSPNKLRWTFDDYSQKKPSVITWLYALSFEMSTGGSQHRIRGLFERALEDDKLHNSVILWRCYIEYERTVTCNTSAAKRVFFRAIHACPWSKKLWLDGFLKLDSILTVKELSDLQEVMRDKELNLRTDIYEILLQDEMDT</sequence>
<feature type="compositionally biased region" description="Basic and acidic residues" evidence="4">
    <location>
        <begin position="76"/>
        <end position="86"/>
    </location>
</feature>
<dbReference type="Proteomes" id="UP001289374">
    <property type="component" value="Unassembled WGS sequence"/>
</dbReference>
<accession>A0AAE1WKN8</accession>
<evidence type="ECO:0000313" key="6">
    <source>
        <dbReference type="Proteomes" id="UP001289374"/>
    </source>
</evidence>
<comment type="subcellular location">
    <subcellularLocation>
        <location evidence="1">Nucleus</location>
    </subcellularLocation>
</comment>
<dbReference type="GO" id="GO:0006396">
    <property type="term" value="P:RNA processing"/>
    <property type="evidence" value="ECO:0007669"/>
    <property type="project" value="InterPro"/>
</dbReference>
<dbReference type="InterPro" id="IPR011990">
    <property type="entry name" value="TPR-like_helical_dom_sf"/>
</dbReference>
<comment type="similarity">
    <text evidence="2">Belongs to the NRDE2 family.</text>
</comment>
<dbReference type="Pfam" id="PF08424">
    <property type="entry name" value="NRDE-2"/>
    <property type="match status" value="1"/>
</dbReference>
<comment type="caution">
    <text evidence="5">The sequence shown here is derived from an EMBL/GenBank/DDBJ whole genome shotgun (WGS) entry which is preliminary data.</text>
</comment>
<dbReference type="Gene3D" id="1.25.40.10">
    <property type="entry name" value="Tetratricopeptide repeat domain"/>
    <property type="match status" value="2"/>
</dbReference>
<gene>
    <name evidence="5" type="ORF">Sango_1644700</name>
</gene>
<evidence type="ECO:0000256" key="4">
    <source>
        <dbReference type="SAM" id="MobiDB-lite"/>
    </source>
</evidence>
<evidence type="ECO:0000256" key="2">
    <source>
        <dbReference type="ARBA" id="ARBA00009265"/>
    </source>
</evidence>